<feature type="domain" description="Reverse transcriptase Ty1/copia-type" evidence="1">
    <location>
        <begin position="3"/>
        <end position="78"/>
    </location>
</feature>
<dbReference type="EMBL" id="BAABME010002972">
    <property type="protein sequence ID" value="GAA0156887.1"/>
    <property type="molecule type" value="Genomic_DNA"/>
</dbReference>
<dbReference type="Proteomes" id="UP001454036">
    <property type="component" value="Unassembled WGS sequence"/>
</dbReference>
<proteinExistence type="predicted"/>
<dbReference type="PANTHER" id="PTHR11439">
    <property type="entry name" value="GAG-POL-RELATED RETROTRANSPOSON"/>
    <property type="match status" value="1"/>
</dbReference>
<dbReference type="InterPro" id="IPR013103">
    <property type="entry name" value="RVT_2"/>
</dbReference>
<evidence type="ECO:0000313" key="2">
    <source>
        <dbReference type="EMBL" id="GAA0156887.1"/>
    </source>
</evidence>
<dbReference type="CDD" id="cd09272">
    <property type="entry name" value="RNase_HI_RT_Ty1"/>
    <property type="match status" value="1"/>
</dbReference>
<dbReference type="PANTHER" id="PTHR11439:SF470">
    <property type="entry name" value="CYSTEINE-RICH RLK (RECEPTOR-LIKE PROTEIN KINASE) 8"/>
    <property type="match status" value="1"/>
</dbReference>
<protein>
    <recommendedName>
        <fullName evidence="1">Reverse transcriptase Ty1/copia-type domain-containing protein</fullName>
    </recommendedName>
</protein>
<dbReference type="Pfam" id="PF07727">
    <property type="entry name" value="RVT_2"/>
    <property type="match status" value="1"/>
</dbReference>
<evidence type="ECO:0000259" key="1">
    <source>
        <dbReference type="Pfam" id="PF07727"/>
    </source>
</evidence>
<organism evidence="2 3">
    <name type="scientific">Lithospermum erythrorhizon</name>
    <name type="common">Purple gromwell</name>
    <name type="synonym">Lithospermum officinale var. erythrorhizon</name>
    <dbReference type="NCBI Taxonomy" id="34254"/>
    <lineage>
        <taxon>Eukaryota</taxon>
        <taxon>Viridiplantae</taxon>
        <taxon>Streptophyta</taxon>
        <taxon>Embryophyta</taxon>
        <taxon>Tracheophyta</taxon>
        <taxon>Spermatophyta</taxon>
        <taxon>Magnoliopsida</taxon>
        <taxon>eudicotyledons</taxon>
        <taxon>Gunneridae</taxon>
        <taxon>Pentapetalae</taxon>
        <taxon>asterids</taxon>
        <taxon>lamiids</taxon>
        <taxon>Boraginales</taxon>
        <taxon>Boraginaceae</taxon>
        <taxon>Boraginoideae</taxon>
        <taxon>Lithospermeae</taxon>
        <taxon>Lithospermum</taxon>
    </lineage>
</organism>
<keyword evidence="3" id="KW-1185">Reference proteome</keyword>
<sequence length="159" mass="18477">MVTVRTFLAIAVVKHCELHQMNVHNVFLHGDLSEEIYIKLSPGFNKRRLGLVYKLHKSLYELKQTPRCWFSKLALALKRWIVFLGDFPVSWKTKKQATVSRSSTEAEYKTMVVITYELKWLKDLHCFGVFHKSIGWHVRLTHVSTTSQLADVFTKALGK</sequence>
<comment type="caution">
    <text evidence="2">The sequence shown here is derived from an EMBL/GenBank/DDBJ whole genome shotgun (WGS) entry which is preliminary data.</text>
</comment>
<evidence type="ECO:0000313" key="3">
    <source>
        <dbReference type="Proteomes" id="UP001454036"/>
    </source>
</evidence>
<gene>
    <name evidence="2" type="ORF">LIER_14272</name>
</gene>
<reference evidence="2 3" key="1">
    <citation type="submission" date="2024-01" db="EMBL/GenBank/DDBJ databases">
        <title>The complete chloroplast genome sequence of Lithospermum erythrorhizon: insights into the phylogenetic relationship among Boraginaceae species and the maternal lineages of purple gromwells.</title>
        <authorList>
            <person name="Okada T."/>
            <person name="Watanabe K."/>
        </authorList>
    </citation>
    <scope>NUCLEOTIDE SEQUENCE [LARGE SCALE GENOMIC DNA]</scope>
</reference>
<accession>A0AAV3Q116</accession>
<dbReference type="AlphaFoldDB" id="A0AAV3Q116"/>
<name>A0AAV3Q116_LITER</name>